<evidence type="ECO:0000313" key="3">
    <source>
        <dbReference type="Proteomes" id="UP000579647"/>
    </source>
</evidence>
<keyword evidence="2" id="KW-0560">Oxidoreductase</keyword>
<reference evidence="2 3" key="1">
    <citation type="submission" date="2020-08" db="EMBL/GenBank/DDBJ databases">
        <title>Sequencing the genomes of 1000 actinobacteria strains.</title>
        <authorList>
            <person name="Klenk H.-P."/>
        </authorList>
    </citation>
    <scope>NUCLEOTIDE SEQUENCE [LARGE SCALE GENOMIC DNA]</scope>
    <source>
        <strain evidence="2 3">DSM 44598</strain>
    </source>
</reference>
<dbReference type="PANTHER" id="PTHR43244:SF2">
    <property type="entry name" value="CONSERVED HYPOTHETICAL ALANINE AND PROLINE-RICH PROTEIN"/>
    <property type="match status" value="1"/>
</dbReference>
<dbReference type="GO" id="GO:0004497">
    <property type="term" value="F:monooxygenase activity"/>
    <property type="evidence" value="ECO:0007669"/>
    <property type="project" value="UniProtKB-KW"/>
</dbReference>
<dbReference type="InterPro" id="IPR011251">
    <property type="entry name" value="Luciferase-like_dom"/>
</dbReference>
<dbReference type="Pfam" id="PF00296">
    <property type="entry name" value="Bac_luciferase"/>
    <property type="match status" value="1"/>
</dbReference>
<dbReference type="Proteomes" id="UP000579647">
    <property type="component" value="Unassembled WGS sequence"/>
</dbReference>
<name>A0A840W797_9ACTN</name>
<protein>
    <submittedName>
        <fullName evidence="2">Alkanesulfonate monooxygenase SsuD/methylene tetrahydromethanopterin reductase-like flavin-dependent oxidoreductase (Luciferase family)</fullName>
    </submittedName>
</protein>
<dbReference type="SUPFAM" id="SSF51679">
    <property type="entry name" value="Bacterial luciferase-like"/>
    <property type="match status" value="1"/>
</dbReference>
<dbReference type="InterPro" id="IPR036661">
    <property type="entry name" value="Luciferase-like_sf"/>
</dbReference>
<proteinExistence type="predicted"/>
<dbReference type="PANTHER" id="PTHR43244">
    <property type="match status" value="1"/>
</dbReference>
<feature type="domain" description="Luciferase-like" evidence="1">
    <location>
        <begin position="13"/>
        <end position="232"/>
    </location>
</feature>
<dbReference type="GO" id="GO:0016705">
    <property type="term" value="F:oxidoreductase activity, acting on paired donors, with incorporation or reduction of molecular oxygen"/>
    <property type="evidence" value="ECO:0007669"/>
    <property type="project" value="InterPro"/>
</dbReference>
<accession>A0A840W797</accession>
<gene>
    <name evidence="2" type="ORF">HNR07_002350</name>
</gene>
<evidence type="ECO:0000313" key="2">
    <source>
        <dbReference type="EMBL" id="MBB5491213.1"/>
    </source>
</evidence>
<dbReference type="CDD" id="cd01097">
    <property type="entry name" value="Tetrahydromethanopterin_reductase"/>
    <property type="match status" value="1"/>
</dbReference>
<dbReference type="AlphaFoldDB" id="A0A840W797"/>
<dbReference type="RefSeq" id="WP_312893750.1">
    <property type="nucleotide sequence ID" value="NZ_BAAAKM010000045.1"/>
</dbReference>
<keyword evidence="3" id="KW-1185">Reference proteome</keyword>
<keyword evidence="2" id="KW-0503">Monooxygenase</keyword>
<sequence>MSVDYGREIAFGVFPSPDAGREALRRTWAVVEAAERGGLDFVGIQDHPYQRRHLDAWSLMATVLARTERLRVFPDVANLPLRQPAVMAKNAASLDVLSGGRFELGLGAGAFWEAIEAMGGQRRTPREAADSLLEAMQVIRLMWSDRRSVRFEGEHYRLAGVKPGPAPAHDIGIWLGVGGPRMLRAVGRGADGWVVSHAYVGPEKLPAMHERIDAGAAESGRDPAAIRRVYNLWGTITDSTSAGQGPLEGPVELWVQTLAELVLERGMDTFVLGPAGESAAQVELFAREVVPAVREAVRAGRA</sequence>
<dbReference type="EMBL" id="JACHDO010000001">
    <property type="protein sequence ID" value="MBB5491213.1"/>
    <property type="molecule type" value="Genomic_DNA"/>
</dbReference>
<organism evidence="2 3">
    <name type="scientific">Nocardiopsis metallicus</name>
    <dbReference type="NCBI Taxonomy" id="179819"/>
    <lineage>
        <taxon>Bacteria</taxon>
        <taxon>Bacillati</taxon>
        <taxon>Actinomycetota</taxon>
        <taxon>Actinomycetes</taxon>
        <taxon>Streptosporangiales</taxon>
        <taxon>Nocardiopsidaceae</taxon>
        <taxon>Nocardiopsis</taxon>
    </lineage>
</organism>
<dbReference type="Gene3D" id="3.20.20.30">
    <property type="entry name" value="Luciferase-like domain"/>
    <property type="match status" value="1"/>
</dbReference>
<dbReference type="InterPro" id="IPR050564">
    <property type="entry name" value="F420-G6PD/mer"/>
</dbReference>
<evidence type="ECO:0000259" key="1">
    <source>
        <dbReference type="Pfam" id="PF00296"/>
    </source>
</evidence>
<comment type="caution">
    <text evidence="2">The sequence shown here is derived from an EMBL/GenBank/DDBJ whole genome shotgun (WGS) entry which is preliminary data.</text>
</comment>